<gene>
    <name evidence="1" type="ORF">SAMN05920897_11855</name>
</gene>
<dbReference type="EMBL" id="FTMS01000018">
    <property type="protein sequence ID" value="SIQ92695.1"/>
    <property type="molecule type" value="Genomic_DNA"/>
</dbReference>
<organism evidence="1 2">
    <name type="scientific">Alkalispirochaeta americana</name>
    <dbReference type="NCBI Taxonomy" id="159291"/>
    <lineage>
        <taxon>Bacteria</taxon>
        <taxon>Pseudomonadati</taxon>
        <taxon>Spirochaetota</taxon>
        <taxon>Spirochaetia</taxon>
        <taxon>Spirochaetales</taxon>
        <taxon>Spirochaetaceae</taxon>
        <taxon>Alkalispirochaeta</taxon>
    </lineage>
</organism>
<dbReference type="STRING" id="159291.SAMN05920897_11855"/>
<evidence type="ECO:0000313" key="1">
    <source>
        <dbReference type="EMBL" id="SIQ92695.1"/>
    </source>
</evidence>
<keyword evidence="2" id="KW-1185">Reference proteome</keyword>
<proteinExistence type="predicted"/>
<reference evidence="2" key="1">
    <citation type="submission" date="2017-01" db="EMBL/GenBank/DDBJ databases">
        <authorList>
            <person name="Varghese N."/>
            <person name="Submissions S."/>
        </authorList>
    </citation>
    <scope>NUCLEOTIDE SEQUENCE [LARGE SCALE GENOMIC DNA]</scope>
    <source>
        <strain evidence="2">ASpG1</strain>
    </source>
</reference>
<dbReference type="AlphaFoldDB" id="A0A1N6WRM8"/>
<protein>
    <submittedName>
        <fullName evidence="1">Uncharacterized protein</fullName>
    </submittedName>
</protein>
<dbReference type="Proteomes" id="UP000186400">
    <property type="component" value="Unassembled WGS sequence"/>
</dbReference>
<sequence length="299" mass="31030">MARRMLSSSSPVRTFFSCLPARALQGWAVALLLGLVSCDTVFEGNLFENFAGPESASAILRKYSDGGVVLPARAPGFVSALDDAAGSSRFFRELSASDRAGLNDALESVYAADDADVPKATRQKAAILAGQVNLRETDAGETINNAIDVLTDGGIDTFEEDPEALLDQLLPSGVRGDEAKISAVLRNLVNAAGAYEALGTTLASSDDDPEPQMPAGTNKGAVAQNALVALVVKDIAKANGADAEDGIAALAAELAKPQGDRDTDWITLPYDNGVEFAPEGSPLRNIFNAAGFGGVLDDV</sequence>
<accession>A0A1N6WRM8</accession>
<evidence type="ECO:0000313" key="2">
    <source>
        <dbReference type="Proteomes" id="UP000186400"/>
    </source>
</evidence>
<name>A0A1N6WRM8_9SPIO</name>